<proteinExistence type="predicted"/>
<protein>
    <submittedName>
        <fullName evidence="1">Zinc finger protein 292</fullName>
    </submittedName>
</protein>
<gene>
    <name evidence="1" type="ORF">EOD39_19928</name>
</gene>
<organism evidence="1 2">
    <name type="scientific">Acipenser ruthenus</name>
    <name type="common">Sterlet sturgeon</name>
    <dbReference type="NCBI Taxonomy" id="7906"/>
    <lineage>
        <taxon>Eukaryota</taxon>
        <taxon>Metazoa</taxon>
        <taxon>Chordata</taxon>
        <taxon>Craniata</taxon>
        <taxon>Vertebrata</taxon>
        <taxon>Euteleostomi</taxon>
        <taxon>Actinopterygii</taxon>
        <taxon>Chondrostei</taxon>
        <taxon>Acipenseriformes</taxon>
        <taxon>Acipenseridae</taxon>
        <taxon>Acipenser</taxon>
    </lineage>
</organism>
<name>A0A444UWS2_ACIRT</name>
<dbReference type="InterPro" id="IPR052251">
    <property type="entry name" value="GH-ZnFinger_Regulators"/>
</dbReference>
<sequence length="139" mass="15222">MADEEAEQDHSTEIGSADAIGALRERLQELATELTESREPAMHSASQYCQKFCQVSSFCACLSVSSTDHVTLCVYAAELGVKMADEEAEQDHSTEIGSADAIGALRERLQELATELTESREPAMHSASQYCQKFCQVLQ</sequence>
<dbReference type="GO" id="GO:0003677">
    <property type="term" value="F:DNA binding"/>
    <property type="evidence" value="ECO:0007669"/>
    <property type="project" value="UniProtKB-KW"/>
</dbReference>
<dbReference type="PANTHER" id="PTHR15507">
    <property type="entry name" value="ZINC FINGER PROTEIN RLF"/>
    <property type="match status" value="1"/>
</dbReference>
<dbReference type="AlphaFoldDB" id="A0A444UWS2"/>
<dbReference type="GO" id="GO:0008270">
    <property type="term" value="F:zinc ion binding"/>
    <property type="evidence" value="ECO:0007669"/>
    <property type="project" value="UniProtKB-KW"/>
</dbReference>
<dbReference type="EMBL" id="SCEB01005938">
    <property type="protein sequence ID" value="RXM92631.1"/>
    <property type="molecule type" value="Genomic_DNA"/>
</dbReference>
<dbReference type="GO" id="GO:0000981">
    <property type="term" value="F:DNA-binding transcription factor activity, RNA polymerase II-specific"/>
    <property type="evidence" value="ECO:0007669"/>
    <property type="project" value="TreeGrafter"/>
</dbReference>
<evidence type="ECO:0000313" key="1">
    <source>
        <dbReference type="EMBL" id="RXM92631.1"/>
    </source>
</evidence>
<evidence type="ECO:0000313" key="2">
    <source>
        <dbReference type="Proteomes" id="UP000289886"/>
    </source>
</evidence>
<dbReference type="Proteomes" id="UP000289886">
    <property type="component" value="Unassembled WGS sequence"/>
</dbReference>
<dbReference type="PANTHER" id="PTHR15507:SF14">
    <property type="entry name" value="ZINC FINGER PROTEIN 292"/>
    <property type="match status" value="1"/>
</dbReference>
<accession>A0A444UWS2</accession>
<comment type="caution">
    <text evidence="1">The sequence shown here is derived from an EMBL/GenBank/DDBJ whole genome shotgun (WGS) entry which is preliminary data.</text>
</comment>
<dbReference type="GO" id="GO:0005634">
    <property type="term" value="C:nucleus"/>
    <property type="evidence" value="ECO:0007669"/>
    <property type="project" value="UniProtKB-SubCell"/>
</dbReference>
<keyword evidence="2" id="KW-1185">Reference proteome</keyword>
<reference evidence="1 2" key="1">
    <citation type="submission" date="2019-01" db="EMBL/GenBank/DDBJ databases">
        <title>Draft Genome and Complete Hox-Cluster Characterization of the Sterlet Sturgeon (Acipenser ruthenus).</title>
        <authorList>
            <person name="Wei Q."/>
        </authorList>
    </citation>
    <scope>NUCLEOTIDE SEQUENCE [LARGE SCALE GENOMIC DNA]</scope>
    <source>
        <strain evidence="1">WHYD16114868_AA</strain>
        <tissue evidence="1">Blood</tissue>
    </source>
</reference>